<dbReference type="SUPFAM" id="SSF52540">
    <property type="entry name" value="P-loop containing nucleoside triphosphate hydrolases"/>
    <property type="match status" value="1"/>
</dbReference>
<dbReference type="Gene3D" id="3.40.50.300">
    <property type="entry name" value="P-loop containing nucleotide triphosphate hydrolases"/>
    <property type="match status" value="1"/>
</dbReference>
<dbReference type="Pfam" id="PF00437">
    <property type="entry name" value="T2SSE"/>
    <property type="match status" value="1"/>
</dbReference>
<dbReference type="Gene3D" id="3.30.450.380">
    <property type="match status" value="1"/>
</dbReference>
<keyword evidence="3" id="KW-0614">Plasmid</keyword>
<geneLocation type="plasmid" evidence="3">
    <name>unnamed</name>
</geneLocation>
<dbReference type="PANTHER" id="PTHR30486:SF6">
    <property type="entry name" value="TYPE IV PILUS RETRACTATION ATPASE PILT"/>
    <property type="match status" value="1"/>
</dbReference>
<dbReference type="InterPro" id="IPR050921">
    <property type="entry name" value="T4SS_GSP_E_ATPase"/>
</dbReference>
<dbReference type="EMBL" id="CP162550">
    <property type="protein sequence ID" value="XDI35058.1"/>
    <property type="molecule type" value="Genomic_DNA"/>
</dbReference>
<sequence>MSTTVFDINEMLQKKGATNNEETVNERMTFEVVWREVKSYFDDLYNPANTTSSIPHDEIRKHQEYEHDAILGKKESEKFLMNEIEEYLRNQNLLGIAYPNYYNGLAEACFHEIYKFGSFHQWQQYPDSPSAKIVGDEIWFKIKGKFKLMGHLRSEKHVEEIIRTLQIGEESLIINSANPHAEVDMTDGTRVTILIPPRSHKPTIIFRRFVVKTFSFLEQAKFKTIDQEDIPFFETLAKLQLNTIIAGPVESGKSTFLKTMYGSRDEDLVAVLIESSPETFLKRDFPNRLVHDFYTMNSAVEDVFRAVLRVDHDYVIVQEVRGIEAEGAILATERGRRGLLMTYHITDPRRTPEQLARHILDEFPNRKETNQIRRVANQIDVGITMEAPPELGGSQKRVTSIYEICYDFEKDEAWINYLMKYDRVNDKWFYNSNVSQLLKDRMYHHDRSLADQFLAHLNKKASEYPLLGETKFNCLFKED</sequence>
<evidence type="ECO:0000313" key="3">
    <source>
        <dbReference type="EMBL" id="XDI35058.1"/>
    </source>
</evidence>
<evidence type="ECO:0000259" key="2">
    <source>
        <dbReference type="Pfam" id="PF00437"/>
    </source>
</evidence>
<gene>
    <name evidence="3" type="ORF">AB3N04_00850</name>
</gene>
<comment type="similarity">
    <text evidence="1">Belongs to the GSP E family.</text>
</comment>
<name>A0AB39BMT7_9BACI</name>
<reference evidence="3" key="1">
    <citation type="submission" date="2024-07" db="EMBL/GenBank/DDBJ databases">
        <title>Identification and characteristics of an arsenic-resistant bacterial isolate, which belongs to a novel species.</title>
        <authorList>
            <person name="Juszczyk A."/>
            <person name="Kowalczyk A."/>
            <person name="Was K."/>
            <person name="Kosowicz W."/>
            <person name="Budzyn A."/>
            <person name="Latowski D."/>
        </authorList>
    </citation>
    <scope>NUCLEOTIDE SEQUENCE</scope>
    <source>
        <strain evidence="3">As8PL</strain>
        <plasmid evidence="3">unnamed</plasmid>
    </source>
</reference>
<dbReference type="AlphaFoldDB" id="A0AB39BMT7"/>
<protein>
    <submittedName>
        <fullName evidence="3">ATPase, T2SS/T4P/T4SS family</fullName>
    </submittedName>
</protein>
<dbReference type="PANTHER" id="PTHR30486">
    <property type="entry name" value="TWITCHING MOTILITY PROTEIN PILT"/>
    <property type="match status" value="1"/>
</dbReference>
<feature type="domain" description="Bacterial type II secretion system protein E" evidence="2">
    <location>
        <begin position="170"/>
        <end position="347"/>
    </location>
</feature>
<proteinExistence type="inferred from homology"/>
<dbReference type="GO" id="GO:0016887">
    <property type="term" value="F:ATP hydrolysis activity"/>
    <property type="evidence" value="ECO:0007669"/>
    <property type="project" value="InterPro"/>
</dbReference>
<dbReference type="RefSeq" id="WP_368502676.1">
    <property type="nucleotide sequence ID" value="NZ_CP162550.1"/>
</dbReference>
<dbReference type="InterPro" id="IPR001482">
    <property type="entry name" value="T2SS/T4SS_dom"/>
</dbReference>
<dbReference type="InterPro" id="IPR027417">
    <property type="entry name" value="P-loop_NTPase"/>
</dbReference>
<evidence type="ECO:0000256" key="1">
    <source>
        <dbReference type="ARBA" id="ARBA00006611"/>
    </source>
</evidence>
<accession>A0AB39BMT7</accession>
<organism evidence="3">
    <name type="scientific">Alkalihalophilus sp. As8PL</name>
    <dbReference type="NCBI Taxonomy" id="3237103"/>
    <lineage>
        <taxon>Bacteria</taxon>
        <taxon>Bacillati</taxon>
        <taxon>Bacillota</taxon>
        <taxon>Bacilli</taxon>
        <taxon>Bacillales</taxon>
        <taxon>Bacillaceae</taxon>
        <taxon>Alkalihalophilus</taxon>
    </lineage>
</organism>